<dbReference type="PANTHER" id="PTHR45947:SF3">
    <property type="entry name" value="SULFOQUINOVOSYL TRANSFERASE SQD2"/>
    <property type="match status" value="1"/>
</dbReference>
<dbReference type="InterPro" id="IPR001296">
    <property type="entry name" value="Glyco_trans_1"/>
</dbReference>
<organism evidence="2 3">
    <name type="scientific">Ramlibacter henchirensis</name>
    <dbReference type="NCBI Taxonomy" id="204072"/>
    <lineage>
        <taxon>Bacteria</taxon>
        <taxon>Pseudomonadati</taxon>
        <taxon>Pseudomonadota</taxon>
        <taxon>Betaproteobacteria</taxon>
        <taxon>Burkholderiales</taxon>
        <taxon>Comamonadaceae</taxon>
        <taxon>Ramlibacter</taxon>
    </lineage>
</organism>
<dbReference type="OrthoDB" id="433681at2"/>
<keyword evidence="3" id="KW-1185">Reference proteome</keyword>
<dbReference type="Pfam" id="PF00534">
    <property type="entry name" value="Glycos_transf_1"/>
    <property type="match status" value="1"/>
</dbReference>
<comment type="caution">
    <text evidence="2">The sequence shown here is derived from an EMBL/GenBank/DDBJ whole genome shotgun (WGS) entry which is preliminary data.</text>
</comment>
<dbReference type="GO" id="GO:0016757">
    <property type="term" value="F:glycosyltransferase activity"/>
    <property type="evidence" value="ECO:0007669"/>
    <property type="project" value="InterPro"/>
</dbReference>
<dbReference type="SUPFAM" id="SSF53756">
    <property type="entry name" value="UDP-Glycosyltransferase/glycogen phosphorylase"/>
    <property type="match status" value="1"/>
</dbReference>
<evidence type="ECO:0000313" key="2">
    <source>
        <dbReference type="EMBL" id="TFZ07546.1"/>
    </source>
</evidence>
<name>A0A4Z0C7A9_9BURK</name>
<proteinExistence type="predicted"/>
<dbReference type="InterPro" id="IPR050194">
    <property type="entry name" value="Glycosyltransferase_grp1"/>
</dbReference>
<dbReference type="AlphaFoldDB" id="A0A4Z0C7A9"/>
<keyword evidence="2" id="KW-0808">Transferase</keyword>
<dbReference type="Gene3D" id="3.40.50.2000">
    <property type="entry name" value="Glycogen Phosphorylase B"/>
    <property type="match status" value="2"/>
</dbReference>
<dbReference type="EMBL" id="SMLM01000001">
    <property type="protein sequence ID" value="TFZ07546.1"/>
    <property type="molecule type" value="Genomic_DNA"/>
</dbReference>
<dbReference type="Proteomes" id="UP000298180">
    <property type="component" value="Unassembled WGS sequence"/>
</dbReference>
<evidence type="ECO:0000259" key="1">
    <source>
        <dbReference type="Pfam" id="PF00534"/>
    </source>
</evidence>
<feature type="domain" description="Glycosyl transferase family 1" evidence="1">
    <location>
        <begin position="179"/>
        <end position="324"/>
    </location>
</feature>
<accession>A0A4Z0C7A9</accession>
<evidence type="ECO:0000313" key="3">
    <source>
        <dbReference type="Proteomes" id="UP000298180"/>
    </source>
</evidence>
<sequence length="364" mass="41179">MLACLPQAPLFATIDFLAPQDRARLGPRDIHTTFLQRAPGVRKRFWNYLPVTALAVETHDVRAAQLIVSSSHAFAKGVLTTAEQLHVSYVHSPMRYAWDLHHEYLADYRLDRGAKGLLARYMFHRLRQWDRQTAHNVDLFLANSQHVARRIWRAYRRPAKVLHPPVAIGRFAFEPRKGDHYVTVSRLVSYKRIDLLLEAFRRMPQRKLVVIGDGPEAPRLRAMCPPNVQMLGYQPDAVVQQHLGSARAFLFAAHEDFGISPIEAQACGTPVIAYGVGGSRETVRDLRSVTSPTGLLFDDQTPESVAAAVEAFDAASIDPHACREWAERFDERHFREGFALLLDQAWSAWSRAPDSVEPALFSTR</sequence>
<dbReference type="PANTHER" id="PTHR45947">
    <property type="entry name" value="SULFOQUINOVOSYL TRANSFERASE SQD2"/>
    <property type="match status" value="1"/>
</dbReference>
<gene>
    <name evidence="2" type="ORF">EZ313_09510</name>
</gene>
<reference evidence="2 3" key="1">
    <citation type="submission" date="2019-03" db="EMBL/GenBank/DDBJ databases">
        <title>Ramlibacter henchirensis DSM 14656, whole genome shotgun sequence.</title>
        <authorList>
            <person name="Zhang X."/>
            <person name="Feng G."/>
            <person name="Zhu H."/>
        </authorList>
    </citation>
    <scope>NUCLEOTIDE SEQUENCE [LARGE SCALE GENOMIC DNA]</scope>
    <source>
        <strain evidence="2 3">DSM 14656</strain>
    </source>
</reference>
<protein>
    <submittedName>
        <fullName evidence="2">Glycosyltransferase family 4 protein</fullName>
    </submittedName>
</protein>